<comment type="similarity">
    <text evidence="1">Belongs to the bacterial solute-binding protein ModA family.</text>
</comment>
<dbReference type="PIRSF" id="PIRSF004846">
    <property type="entry name" value="ModA"/>
    <property type="match status" value="1"/>
</dbReference>
<dbReference type="GO" id="GO:1901359">
    <property type="term" value="F:tungstate binding"/>
    <property type="evidence" value="ECO:0007669"/>
    <property type="project" value="UniProtKB-ARBA"/>
</dbReference>
<feature type="binding site" evidence="6">
    <location>
        <position position="196"/>
    </location>
    <ligand>
        <name>molybdate</name>
        <dbReference type="ChEBI" id="CHEBI:36264"/>
    </ligand>
</feature>
<evidence type="ECO:0008006" key="9">
    <source>
        <dbReference type="Google" id="ProtNLM"/>
    </source>
</evidence>
<gene>
    <name evidence="7" type="ORF">CP97_04705</name>
</gene>
<dbReference type="InterPro" id="IPR050682">
    <property type="entry name" value="ModA/WtpA"/>
</dbReference>
<accession>A0A0H4VF58</accession>
<dbReference type="NCBIfam" id="TIGR01256">
    <property type="entry name" value="modA"/>
    <property type="match status" value="1"/>
</dbReference>
<feature type="binding site" evidence="6">
    <location>
        <position position="214"/>
    </location>
    <ligand>
        <name>molybdate</name>
        <dbReference type="ChEBI" id="CHEBI:36264"/>
    </ligand>
</feature>
<evidence type="ECO:0000256" key="4">
    <source>
        <dbReference type="ARBA" id="ARBA00022729"/>
    </source>
</evidence>
<evidence type="ECO:0000313" key="7">
    <source>
        <dbReference type="EMBL" id="AKQ41481.2"/>
    </source>
</evidence>
<evidence type="ECO:0000256" key="3">
    <source>
        <dbReference type="ARBA" id="ARBA00022723"/>
    </source>
</evidence>
<dbReference type="GO" id="GO:0030288">
    <property type="term" value="C:outer membrane-bounded periplasmic space"/>
    <property type="evidence" value="ECO:0007669"/>
    <property type="project" value="TreeGrafter"/>
</dbReference>
<feature type="binding site" evidence="6">
    <location>
        <position position="60"/>
    </location>
    <ligand>
        <name>molybdate</name>
        <dbReference type="ChEBI" id="CHEBI:36264"/>
    </ligand>
</feature>
<keyword evidence="8" id="KW-1185">Reference proteome</keyword>
<protein>
    <recommendedName>
        <fullName evidence="9">Molybdate ABC transporter substrate-binding protein</fullName>
    </recommendedName>
</protein>
<evidence type="ECO:0000256" key="5">
    <source>
        <dbReference type="ARBA" id="ARBA00062515"/>
    </source>
</evidence>
<dbReference type="STRING" id="1648404.CP97_04705"/>
<dbReference type="Gene3D" id="3.40.190.10">
    <property type="entry name" value="Periplasmic binding protein-like II"/>
    <property type="match status" value="2"/>
</dbReference>
<name>A0A0H4VF58_9SPHN</name>
<evidence type="ECO:0000256" key="2">
    <source>
        <dbReference type="ARBA" id="ARBA00022505"/>
    </source>
</evidence>
<keyword evidence="3 6" id="KW-0479">Metal-binding</keyword>
<evidence type="ECO:0000256" key="6">
    <source>
        <dbReference type="PIRSR" id="PIRSR004846-1"/>
    </source>
</evidence>
<organism evidence="7 8">
    <name type="scientific">Aurantiacibacter atlanticus</name>
    <dbReference type="NCBI Taxonomy" id="1648404"/>
    <lineage>
        <taxon>Bacteria</taxon>
        <taxon>Pseudomonadati</taxon>
        <taxon>Pseudomonadota</taxon>
        <taxon>Alphaproteobacteria</taxon>
        <taxon>Sphingomonadales</taxon>
        <taxon>Erythrobacteraceae</taxon>
        <taxon>Aurantiacibacter</taxon>
    </lineage>
</organism>
<feature type="binding site" evidence="6">
    <location>
        <position position="87"/>
    </location>
    <ligand>
        <name>molybdate</name>
        <dbReference type="ChEBI" id="CHEBI:36264"/>
    </ligand>
</feature>
<evidence type="ECO:0000256" key="1">
    <source>
        <dbReference type="ARBA" id="ARBA00009175"/>
    </source>
</evidence>
<keyword evidence="2 6" id="KW-0500">Molybdenum</keyword>
<comment type="subunit">
    <text evidence="5">The complex is composed of two ATP-binding proteins (ModC), two transmembrane proteins (ModB) and a solute-binding protein (ModA).</text>
</comment>
<dbReference type="PANTHER" id="PTHR30632">
    <property type="entry name" value="MOLYBDATE-BINDING PERIPLASMIC PROTEIN"/>
    <property type="match status" value="1"/>
</dbReference>
<keyword evidence="4" id="KW-0732">Signal</keyword>
<dbReference type="OrthoDB" id="9785015at2"/>
<dbReference type="Pfam" id="PF13531">
    <property type="entry name" value="SBP_bac_11"/>
    <property type="match status" value="1"/>
</dbReference>
<dbReference type="GO" id="GO:0015689">
    <property type="term" value="P:molybdate ion transport"/>
    <property type="evidence" value="ECO:0007669"/>
    <property type="project" value="InterPro"/>
</dbReference>
<dbReference type="GO" id="GO:0030973">
    <property type="term" value="F:molybdate ion binding"/>
    <property type="evidence" value="ECO:0007669"/>
    <property type="project" value="TreeGrafter"/>
</dbReference>
<dbReference type="AlphaFoldDB" id="A0A0H4VF58"/>
<proteinExistence type="inferred from homology"/>
<dbReference type="SUPFAM" id="SSF53850">
    <property type="entry name" value="Periplasmic binding protein-like II"/>
    <property type="match status" value="1"/>
</dbReference>
<dbReference type="GO" id="GO:0046872">
    <property type="term" value="F:metal ion binding"/>
    <property type="evidence" value="ECO:0007669"/>
    <property type="project" value="UniProtKB-KW"/>
</dbReference>
<dbReference type="KEGG" id="ery:CP97_04705"/>
<dbReference type="InterPro" id="IPR005950">
    <property type="entry name" value="ModA"/>
</dbReference>
<dbReference type="RefSeq" id="WP_149036417.1">
    <property type="nucleotide sequence ID" value="NZ_CP011310.1"/>
</dbReference>
<evidence type="ECO:0000313" key="8">
    <source>
        <dbReference type="Proteomes" id="UP000059113"/>
    </source>
</evidence>
<dbReference type="PANTHER" id="PTHR30632:SF17">
    <property type="entry name" value="MOLYBDATE-BINDING PROTEIN MODA"/>
    <property type="match status" value="1"/>
</dbReference>
<dbReference type="FunFam" id="3.40.190.10:FF:000035">
    <property type="entry name" value="Molybdate ABC transporter substrate-binding protein"/>
    <property type="match status" value="1"/>
</dbReference>
<dbReference type="EMBL" id="CP011310">
    <property type="protein sequence ID" value="AKQ41481.2"/>
    <property type="molecule type" value="Genomic_DNA"/>
</dbReference>
<dbReference type="Proteomes" id="UP000059113">
    <property type="component" value="Chromosome"/>
</dbReference>
<reference evidence="8" key="2">
    <citation type="submission" date="2015-04" db="EMBL/GenBank/DDBJ databases">
        <title>The complete genome sequence of Erythrobacter sp. s21-N3.</title>
        <authorList>
            <person name="Zhuang L."/>
            <person name="Liu Y."/>
            <person name="Shao Z."/>
        </authorList>
    </citation>
    <scope>NUCLEOTIDE SEQUENCE [LARGE SCALE GENOMIC DNA]</scope>
    <source>
        <strain evidence="8">s21-N3</strain>
    </source>
</reference>
<sequence>MNGAACWTRHCARTTHADMGLSSFLMRGAKRFLAGLLAMLVLASCGPREAAGPVVLAPSSMQETLGLVAMEWEQQGHASPVLSFAATNALARQIEQGAPADIVICADQEWMDWLAQRDLILAETRRVLAGNALALVSATPAKDDRSIAARVRSSGNGRIALADPASVPAGRYAQAALENMGLWADVKDRIVPAENVRAALTLVEAGEASLGIVYATDASASRRVYNAQIFDFQYVPEIVYPAAQTGNSRHVETLAFLAFLSGPEAHAIYAKQGFSLYEPAP</sequence>
<feature type="binding site" evidence="6">
    <location>
        <position position="169"/>
    </location>
    <ligand>
        <name>molybdate</name>
        <dbReference type="ChEBI" id="CHEBI:36264"/>
    </ligand>
</feature>
<reference evidence="7 8" key="1">
    <citation type="journal article" date="2015" name="Int. J. Syst. Evol. Microbiol.">
        <title>Erythrobacter atlanticus sp. nov., a bacterium from ocean sediment able to degrade polycyclic aromatic hydrocarbons.</title>
        <authorList>
            <person name="Zhuang L."/>
            <person name="Liu Y."/>
            <person name="Wang L."/>
            <person name="Wang W."/>
            <person name="Shao Z."/>
        </authorList>
    </citation>
    <scope>NUCLEOTIDE SEQUENCE [LARGE SCALE GENOMIC DNA]</scope>
    <source>
        <strain evidence="8">s21-N3</strain>
    </source>
</reference>